<sequence>MTGPAPDRSDGGPTRRKATLFCWECDHSSPIDGDWHRRSADRHVAYVCPDCETTLATRPRSGESVAEPESEMDQATPNPLTAWRRAFRTTATVWRASVDIGFVGLPALCGIPPVWSRRSGLGRPAVRTVTRPHARGDHCR</sequence>
<organism evidence="3 4">
    <name type="scientific">Natrinema salifodinae</name>
    <dbReference type="NCBI Taxonomy" id="1202768"/>
    <lineage>
        <taxon>Archaea</taxon>
        <taxon>Methanobacteriati</taxon>
        <taxon>Methanobacteriota</taxon>
        <taxon>Stenosarchaea group</taxon>
        <taxon>Halobacteria</taxon>
        <taxon>Halobacteriales</taxon>
        <taxon>Natrialbaceae</taxon>
        <taxon>Natrinema</taxon>
    </lineage>
</organism>
<feature type="region of interest" description="Disordered" evidence="1">
    <location>
        <begin position="57"/>
        <end position="78"/>
    </location>
</feature>
<name>A0A1I0LXZ7_9EURY</name>
<keyword evidence="4" id="KW-1185">Reference proteome</keyword>
<reference evidence="4" key="1">
    <citation type="submission" date="2016-10" db="EMBL/GenBank/DDBJ databases">
        <authorList>
            <person name="Varghese N."/>
        </authorList>
    </citation>
    <scope>NUCLEOTIDE SEQUENCE [LARGE SCALE GENOMIC DNA]</scope>
    <source>
        <strain evidence="4">CGMCC 1.12284</strain>
    </source>
</reference>
<evidence type="ECO:0000313" key="4">
    <source>
        <dbReference type="Proteomes" id="UP000183275"/>
    </source>
</evidence>
<dbReference type="EMBL" id="FOIS01000001">
    <property type="protein sequence ID" value="SEV80687.1"/>
    <property type="molecule type" value="Genomic_DNA"/>
</dbReference>
<dbReference type="InterPro" id="IPR058419">
    <property type="entry name" value="DUF8106"/>
</dbReference>
<dbReference type="Pfam" id="PF26408">
    <property type="entry name" value="DUF8106"/>
    <property type="match status" value="1"/>
</dbReference>
<evidence type="ECO:0000256" key="1">
    <source>
        <dbReference type="SAM" id="MobiDB-lite"/>
    </source>
</evidence>
<evidence type="ECO:0000313" key="3">
    <source>
        <dbReference type="EMBL" id="SEV80687.1"/>
    </source>
</evidence>
<feature type="domain" description="DUF8106" evidence="2">
    <location>
        <begin position="16"/>
        <end position="58"/>
    </location>
</feature>
<dbReference type="Proteomes" id="UP000183275">
    <property type="component" value="Unassembled WGS sequence"/>
</dbReference>
<proteinExistence type="predicted"/>
<dbReference type="RefSeq" id="WP_074854594.1">
    <property type="nucleotide sequence ID" value="NZ_JROF01000013.1"/>
</dbReference>
<dbReference type="eggNOG" id="arCOG07555">
    <property type="taxonomic scope" value="Archaea"/>
</dbReference>
<gene>
    <name evidence="3" type="ORF">SAMN05216285_0140</name>
</gene>
<evidence type="ECO:0000259" key="2">
    <source>
        <dbReference type="Pfam" id="PF26408"/>
    </source>
</evidence>
<dbReference type="AlphaFoldDB" id="A0A1I0LXZ7"/>
<accession>A0A1I0LXZ7</accession>
<protein>
    <recommendedName>
        <fullName evidence="2">DUF8106 domain-containing protein</fullName>
    </recommendedName>
</protein>
<dbReference type="STRING" id="1202768.SAMN05216285_0140"/>